<keyword evidence="10" id="KW-0408">Iron</keyword>
<keyword evidence="4 13" id="KW-0812">Transmembrane</keyword>
<accession>A0A9X9WXT6</accession>
<comment type="cofactor">
    <cofactor evidence="1">
        <name>FAD</name>
        <dbReference type="ChEBI" id="CHEBI:57692"/>
    </cofactor>
</comment>
<evidence type="ECO:0000313" key="16">
    <source>
        <dbReference type="Proteomes" id="UP001138751"/>
    </source>
</evidence>
<keyword evidence="11" id="KW-0411">Iron-sulfur</keyword>
<keyword evidence="12 13" id="KW-0472">Membrane</keyword>
<evidence type="ECO:0000256" key="7">
    <source>
        <dbReference type="ARBA" id="ARBA00022827"/>
    </source>
</evidence>
<keyword evidence="16" id="KW-1185">Reference proteome</keyword>
<evidence type="ECO:0000256" key="11">
    <source>
        <dbReference type="ARBA" id="ARBA00023014"/>
    </source>
</evidence>
<keyword evidence="7" id="KW-0274">FAD</keyword>
<keyword evidence="9" id="KW-0560">Oxidoreductase</keyword>
<dbReference type="GO" id="GO:0016491">
    <property type="term" value="F:oxidoreductase activity"/>
    <property type="evidence" value="ECO:0007669"/>
    <property type="project" value="UniProtKB-KW"/>
</dbReference>
<dbReference type="Pfam" id="PF08022">
    <property type="entry name" value="FAD_binding_8"/>
    <property type="match status" value="1"/>
</dbReference>
<evidence type="ECO:0000256" key="2">
    <source>
        <dbReference type="ARBA" id="ARBA00004141"/>
    </source>
</evidence>
<dbReference type="Gene3D" id="2.40.30.10">
    <property type="entry name" value="Translation factors"/>
    <property type="match status" value="1"/>
</dbReference>
<dbReference type="InterPro" id="IPR013130">
    <property type="entry name" value="Fe3_Rdtase_TM_dom"/>
</dbReference>
<organism evidence="15 16">
    <name type="scientific">Neoroseomonas soli</name>
    <dbReference type="NCBI Taxonomy" id="1081025"/>
    <lineage>
        <taxon>Bacteria</taxon>
        <taxon>Pseudomonadati</taxon>
        <taxon>Pseudomonadota</taxon>
        <taxon>Alphaproteobacteria</taxon>
        <taxon>Acetobacterales</taxon>
        <taxon>Acetobacteraceae</taxon>
        <taxon>Neoroseomonas</taxon>
    </lineage>
</organism>
<feature type="transmembrane region" description="Helical" evidence="13">
    <location>
        <begin position="61"/>
        <end position="79"/>
    </location>
</feature>
<feature type="transmembrane region" description="Helical" evidence="13">
    <location>
        <begin position="22"/>
        <end position="41"/>
    </location>
</feature>
<proteinExistence type="predicted"/>
<dbReference type="GO" id="GO:0046872">
    <property type="term" value="F:metal ion binding"/>
    <property type="evidence" value="ECO:0007669"/>
    <property type="project" value="UniProtKB-KW"/>
</dbReference>
<dbReference type="InterPro" id="IPR039261">
    <property type="entry name" value="FNR_nucleotide-bd"/>
</dbReference>
<dbReference type="Proteomes" id="UP001138751">
    <property type="component" value="Unassembled WGS sequence"/>
</dbReference>
<gene>
    <name evidence="15" type="ORF">GXW76_12360</name>
</gene>
<dbReference type="GO" id="GO:0016020">
    <property type="term" value="C:membrane"/>
    <property type="evidence" value="ECO:0007669"/>
    <property type="project" value="UniProtKB-SubCell"/>
</dbReference>
<evidence type="ECO:0000259" key="14">
    <source>
        <dbReference type="PROSITE" id="PS51384"/>
    </source>
</evidence>
<dbReference type="SUPFAM" id="SSF63380">
    <property type="entry name" value="Riboflavin synthase domain-like"/>
    <property type="match status" value="1"/>
</dbReference>
<feature type="transmembrane region" description="Helical" evidence="13">
    <location>
        <begin position="124"/>
        <end position="141"/>
    </location>
</feature>
<sequence length="429" mass="47927">MLWVAADPFALAPVGFFPFRDGMVQITGILGMACMSAAMILSLRPRWPERWLGGLDKMYRLHKWLGIGGLVLAVVHWLWSQGPKWAVGYGWLTRPARGPRPVPDSAIEQALRSLRGTAEDIGEWAFYAAVLLIAVALIQRIPYRLFYKTHRWLAAVFLVLVFHAIVLTQFGYWTTPLGIAMAMLMAYGSVAAVIVLLRRVGAGRQVQGSIASLTYYPELRVLEGEVSVPQGWPGHRAGQFAFVTSDTAEGAHPYTIASAWSDAERRVTFITKELGDHTRTLRDRLRVSQEVKIEGPYGCFTFEDDRPRQIWVGAGIGITPFIARMKQIALERPGVRQEIHLFHPTADYSAEAIAKLTADAARAGVRLHVLHDARHGRLNGERIRAEVPGWREASIWFCGPGGFGQALRQDFAAHDLPPSRFHQELFAMR</sequence>
<evidence type="ECO:0000256" key="13">
    <source>
        <dbReference type="SAM" id="Phobius"/>
    </source>
</evidence>
<evidence type="ECO:0000256" key="9">
    <source>
        <dbReference type="ARBA" id="ARBA00023002"/>
    </source>
</evidence>
<dbReference type="GO" id="GO:0050660">
    <property type="term" value="F:flavin adenine dinucleotide binding"/>
    <property type="evidence" value="ECO:0007669"/>
    <property type="project" value="TreeGrafter"/>
</dbReference>
<dbReference type="InterPro" id="IPR017927">
    <property type="entry name" value="FAD-bd_FR_type"/>
</dbReference>
<evidence type="ECO:0000256" key="6">
    <source>
        <dbReference type="ARBA" id="ARBA00022723"/>
    </source>
</evidence>
<name>A0A9X9WXT6_9PROT</name>
<dbReference type="Pfam" id="PF01794">
    <property type="entry name" value="Ferric_reduct"/>
    <property type="match status" value="1"/>
</dbReference>
<feature type="transmembrane region" description="Helical" evidence="13">
    <location>
        <begin position="179"/>
        <end position="197"/>
    </location>
</feature>
<evidence type="ECO:0000256" key="10">
    <source>
        <dbReference type="ARBA" id="ARBA00023004"/>
    </source>
</evidence>
<dbReference type="Gene3D" id="3.40.50.80">
    <property type="entry name" value="Nucleotide-binding domain of ferredoxin-NADP reductase (FNR) module"/>
    <property type="match status" value="1"/>
</dbReference>
<dbReference type="InterPro" id="IPR013112">
    <property type="entry name" value="FAD-bd_8"/>
</dbReference>
<evidence type="ECO:0000256" key="5">
    <source>
        <dbReference type="ARBA" id="ARBA00022714"/>
    </source>
</evidence>
<keyword evidence="5" id="KW-0001">2Fe-2S</keyword>
<comment type="subcellular location">
    <subcellularLocation>
        <location evidence="2">Membrane</location>
        <topology evidence="2">Multi-pass membrane protein</topology>
    </subcellularLocation>
</comment>
<dbReference type="InterPro" id="IPR050415">
    <property type="entry name" value="MRET"/>
</dbReference>
<evidence type="ECO:0000256" key="12">
    <source>
        <dbReference type="ARBA" id="ARBA00023136"/>
    </source>
</evidence>
<dbReference type="PANTHER" id="PTHR47354">
    <property type="entry name" value="NADH OXIDOREDUCTASE HCR"/>
    <property type="match status" value="1"/>
</dbReference>
<dbReference type="PROSITE" id="PS51384">
    <property type="entry name" value="FAD_FR"/>
    <property type="match status" value="1"/>
</dbReference>
<keyword evidence="6" id="KW-0479">Metal-binding</keyword>
<evidence type="ECO:0000256" key="4">
    <source>
        <dbReference type="ARBA" id="ARBA00022692"/>
    </source>
</evidence>
<feature type="transmembrane region" description="Helical" evidence="13">
    <location>
        <begin position="153"/>
        <end position="173"/>
    </location>
</feature>
<protein>
    <submittedName>
        <fullName evidence="15">Ferric reductase</fullName>
    </submittedName>
</protein>
<reference evidence="15" key="2">
    <citation type="journal article" date="2021" name="Syst. Appl. Microbiol.">
        <title>Roseomonas hellenica sp. nov., isolated from roots of wild-growing Alkanna tinctoria.</title>
        <authorList>
            <person name="Rat A."/>
            <person name="Naranjo H.D."/>
            <person name="Lebbe L."/>
            <person name="Cnockaert M."/>
            <person name="Krigas N."/>
            <person name="Grigoriadou K."/>
            <person name="Maloupa E."/>
            <person name="Willems A."/>
        </authorList>
    </citation>
    <scope>NUCLEOTIDE SEQUENCE</scope>
    <source>
        <strain evidence="15">LMG 31231</strain>
    </source>
</reference>
<comment type="caution">
    <text evidence="15">The sequence shown here is derived from an EMBL/GenBank/DDBJ whole genome shotgun (WGS) entry which is preliminary data.</text>
</comment>
<evidence type="ECO:0000256" key="8">
    <source>
        <dbReference type="ARBA" id="ARBA00022989"/>
    </source>
</evidence>
<dbReference type="PANTHER" id="PTHR47354:SF8">
    <property type="entry name" value="1,2-PHENYLACETYL-COA EPOXIDASE, SUBUNIT E"/>
    <property type="match status" value="1"/>
</dbReference>
<dbReference type="AlphaFoldDB" id="A0A9X9WXT6"/>
<keyword evidence="8 13" id="KW-1133">Transmembrane helix</keyword>
<feature type="domain" description="FAD-binding FR-type" evidence="14">
    <location>
        <begin position="187"/>
        <end position="303"/>
    </location>
</feature>
<dbReference type="GO" id="GO:0051537">
    <property type="term" value="F:2 iron, 2 sulfur cluster binding"/>
    <property type="evidence" value="ECO:0007669"/>
    <property type="project" value="UniProtKB-KW"/>
</dbReference>
<reference evidence="15" key="1">
    <citation type="submission" date="2020-01" db="EMBL/GenBank/DDBJ databases">
        <authorList>
            <person name="Rat A."/>
        </authorList>
    </citation>
    <scope>NUCLEOTIDE SEQUENCE</scope>
    <source>
        <strain evidence="15">LMG 31231</strain>
    </source>
</reference>
<evidence type="ECO:0000313" key="15">
    <source>
        <dbReference type="EMBL" id="MBR0671965.1"/>
    </source>
</evidence>
<evidence type="ECO:0000256" key="1">
    <source>
        <dbReference type="ARBA" id="ARBA00001974"/>
    </source>
</evidence>
<evidence type="ECO:0000256" key="3">
    <source>
        <dbReference type="ARBA" id="ARBA00022630"/>
    </source>
</evidence>
<dbReference type="SUPFAM" id="SSF52343">
    <property type="entry name" value="Ferredoxin reductase-like, C-terminal NADP-linked domain"/>
    <property type="match status" value="1"/>
</dbReference>
<keyword evidence="3" id="KW-0285">Flavoprotein</keyword>
<dbReference type="InterPro" id="IPR017938">
    <property type="entry name" value="Riboflavin_synthase-like_b-brl"/>
</dbReference>
<dbReference type="EMBL" id="JAAEDM010000029">
    <property type="protein sequence ID" value="MBR0671965.1"/>
    <property type="molecule type" value="Genomic_DNA"/>
</dbReference>
<dbReference type="CDD" id="cd06198">
    <property type="entry name" value="FNR_like_3"/>
    <property type="match status" value="1"/>
</dbReference>